<accession>A0AAN7N4V5</accession>
<feature type="compositionally biased region" description="Basic residues" evidence="1">
    <location>
        <begin position="197"/>
        <end position="206"/>
    </location>
</feature>
<feature type="region of interest" description="Disordered" evidence="1">
    <location>
        <begin position="1"/>
        <end position="60"/>
    </location>
</feature>
<dbReference type="PANTHER" id="PTHR33332">
    <property type="entry name" value="REVERSE TRANSCRIPTASE DOMAIN-CONTAINING PROTEIN"/>
    <property type="match status" value="1"/>
</dbReference>
<keyword evidence="4" id="KW-1185">Reference proteome</keyword>
<dbReference type="InterPro" id="IPR000477">
    <property type="entry name" value="RT_dom"/>
</dbReference>
<feature type="region of interest" description="Disordered" evidence="1">
    <location>
        <begin position="184"/>
        <end position="207"/>
    </location>
</feature>
<dbReference type="Pfam" id="PF00078">
    <property type="entry name" value="RVT_1"/>
    <property type="match status" value="1"/>
</dbReference>
<dbReference type="Proteomes" id="UP001333110">
    <property type="component" value="Unassembled WGS sequence"/>
</dbReference>
<evidence type="ECO:0000259" key="2">
    <source>
        <dbReference type="PROSITE" id="PS50878"/>
    </source>
</evidence>
<dbReference type="CDD" id="cd01650">
    <property type="entry name" value="RT_nLTR_like"/>
    <property type="match status" value="1"/>
</dbReference>
<dbReference type="InterPro" id="IPR043502">
    <property type="entry name" value="DNA/RNA_pol_sf"/>
</dbReference>
<sequence>MLPPLLPSPWQPRPRPRRKRRRGHAHAAGSGGSSMARRGSFSESGSEDSSLSDSELQEAFSRGALKPGLNVVLEERPKRRNDADGLKQCLSEFKQQLAWVERLDVTSGQVVDPVSKSASNNDAVDPENDFQREMNFYRQAQAAVLEALPRLRKLQVPTRRPDDYFAEMAKSDQQMQKIRQKLKSKQEAMERSEKAKQLRAMRKYGKKVQTEILQRRQKEKKNMLNAVKKYQKGLSDKLDFLDEEQTSSQGNKKGSASQRIKKGPNAKRRYKNQKFGFGGKKKGSKWNTKESFNDVSSFRSKVAHNKGPGKAGKGGKKALNPLVDVGGNTVTKDEEKAEVLNAFFASVFISRAECSMGTQPLELEDRDGDQTGAPIIQGEMVSDLLHHLDTHKSMGPDEIHPRVLKELADVLTKPLSIIYQQSWLTGEVPADWRLANVTPIFKKGRKEDPGNYRPVSLTSVPGKLMEQIILSAITRHVENNQGIRPSQHGFRKGRSCLTNLISFYDKVTRLVDEGKSVDVVYLDFSKAFDTVSHGILLEKLAAHGLDGCTLRWVKNWLDGRAQRVVVNGVYSGWRPVISGVPQGSVLGPVLFNIFINDLDEGIECTLSKFADDTKLCGSVDLLEGRQALQRDLDRLDRWAGVNCMRFNKAKCKVLHLGHSNPMQRYRLGEEWLESCLAEKDLGVLVDSRLNMSQQCAQAAKKANGILACIKNSVASRTREVIVPLYSALVRPHLEYCVQFWAPHYKRDIEVLERVQRRATKLVKGLEQKSYEERLRELGLFSLEKRRLRGDLIALYNYLKGGCREVGVGLFSQVTSDRTRGNGLKLRQGRFRLDIRKFFFTERVIKHWNRLPREVVESPSLEVFKGRLDEVLRDMV</sequence>
<feature type="compositionally biased region" description="Pro residues" evidence="1">
    <location>
        <begin position="1"/>
        <end position="13"/>
    </location>
</feature>
<feature type="compositionally biased region" description="Low complexity" evidence="1">
    <location>
        <begin position="33"/>
        <end position="54"/>
    </location>
</feature>
<dbReference type="PROSITE" id="PS50878">
    <property type="entry name" value="RT_POL"/>
    <property type="match status" value="1"/>
</dbReference>
<dbReference type="EMBL" id="JAUNZN010000006">
    <property type="protein sequence ID" value="KAK4819944.1"/>
    <property type="molecule type" value="Genomic_DNA"/>
</dbReference>
<organism evidence="3 4">
    <name type="scientific">Mycteria americana</name>
    <name type="common">Wood stork</name>
    <dbReference type="NCBI Taxonomy" id="33587"/>
    <lineage>
        <taxon>Eukaryota</taxon>
        <taxon>Metazoa</taxon>
        <taxon>Chordata</taxon>
        <taxon>Craniata</taxon>
        <taxon>Vertebrata</taxon>
        <taxon>Euteleostomi</taxon>
        <taxon>Archelosauria</taxon>
        <taxon>Archosauria</taxon>
        <taxon>Dinosauria</taxon>
        <taxon>Saurischia</taxon>
        <taxon>Theropoda</taxon>
        <taxon>Coelurosauria</taxon>
        <taxon>Aves</taxon>
        <taxon>Neognathae</taxon>
        <taxon>Neoaves</taxon>
        <taxon>Aequornithes</taxon>
        <taxon>Ciconiiformes</taxon>
        <taxon>Ciconiidae</taxon>
        <taxon>Mycteria</taxon>
    </lineage>
</organism>
<feature type="domain" description="Reverse transcriptase" evidence="2">
    <location>
        <begin position="421"/>
        <end position="676"/>
    </location>
</feature>
<feature type="region of interest" description="Disordered" evidence="1">
    <location>
        <begin position="243"/>
        <end position="288"/>
    </location>
</feature>
<dbReference type="InterPro" id="IPR008610">
    <property type="entry name" value="Ebp2"/>
</dbReference>
<comment type="caution">
    <text evidence="3">The sequence shown here is derived from an EMBL/GenBank/DDBJ whole genome shotgun (WGS) entry which is preliminary data.</text>
</comment>
<evidence type="ECO:0000313" key="3">
    <source>
        <dbReference type="EMBL" id="KAK4819944.1"/>
    </source>
</evidence>
<feature type="compositionally biased region" description="Basic residues" evidence="1">
    <location>
        <begin position="14"/>
        <end position="25"/>
    </location>
</feature>
<protein>
    <recommendedName>
        <fullName evidence="2">Reverse transcriptase domain-containing protein</fullName>
    </recommendedName>
</protein>
<dbReference type="SUPFAM" id="SSF56672">
    <property type="entry name" value="DNA/RNA polymerases"/>
    <property type="match status" value="1"/>
</dbReference>
<gene>
    <name evidence="3" type="ORF">QYF61_015844</name>
</gene>
<evidence type="ECO:0000256" key="1">
    <source>
        <dbReference type="SAM" id="MobiDB-lite"/>
    </source>
</evidence>
<dbReference type="PRINTS" id="PR01345">
    <property type="entry name" value="CERVTRCPTASE"/>
</dbReference>
<proteinExistence type="predicted"/>
<evidence type="ECO:0000313" key="4">
    <source>
        <dbReference type="Proteomes" id="UP001333110"/>
    </source>
</evidence>
<feature type="compositionally biased region" description="Polar residues" evidence="1">
    <location>
        <begin position="246"/>
        <end position="258"/>
    </location>
</feature>
<feature type="compositionally biased region" description="Basic and acidic residues" evidence="1">
    <location>
        <begin position="184"/>
        <end position="196"/>
    </location>
</feature>
<feature type="compositionally biased region" description="Basic residues" evidence="1">
    <location>
        <begin position="259"/>
        <end position="272"/>
    </location>
</feature>
<dbReference type="AlphaFoldDB" id="A0AAN7N4V5"/>
<dbReference type="Pfam" id="PF05890">
    <property type="entry name" value="Ebp2"/>
    <property type="match status" value="1"/>
</dbReference>
<reference evidence="3 4" key="1">
    <citation type="journal article" date="2023" name="J. Hered.">
        <title>Chromosome-level genome of the wood stork (Mycteria americana) provides insight into avian chromosome evolution.</title>
        <authorList>
            <person name="Flamio R. Jr."/>
            <person name="Ramstad K.M."/>
        </authorList>
    </citation>
    <scope>NUCLEOTIDE SEQUENCE [LARGE SCALE GENOMIC DNA]</scope>
    <source>
        <strain evidence="3">JAX WOST 10</strain>
    </source>
</reference>
<name>A0AAN7N4V5_MYCAM</name>